<evidence type="ECO:0000256" key="9">
    <source>
        <dbReference type="SAM" id="Phobius"/>
    </source>
</evidence>
<dbReference type="InterPro" id="IPR050586">
    <property type="entry name" value="CPA3_Na-H_Antiporter_D"/>
</dbReference>
<feature type="transmembrane region" description="Helical" evidence="9">
    <location>
        <begin position="203"/>
        <end position="228"/>
    </location>
</feature>
<feature type="transmembrane region" description="Helical" evidence="9">
    <location>
        <begin position="108"/>
        <end position="126"/>
    </location>
</feature>
<feature type="transmembrane region" description="Helical" evidence="9">
    <location>
        <begin position="402"/>
        <end position="426"/>
    </location>
</feature>
<gene>
    <name evidence="11" type="ORF">DT065_15540</name>
</gene>
<evidence type="ECO:0000313" key="11">
    <source>
        <dbReference type="EMBL" id="AXF57273.1"/>
    </source>
</evidence>
<feature type="transmembrane region" description="Helical" evidence="9">
    <location>
        <begin position="31"/>
        <end position="48"/>
    </location>
</feature>
<dbReference type="Pfam" id="PF00361">
    <property type="entry name" value="Proton_antipo_M"/>
    <property type="match status" value="1"/>
</dbReference>
<evidence type="ECO:0000313" key="12">
    <source>
        <dbReference type="Proteomes" id="UP000252100"/>
    </source>
</evidence>
<organism evidence="11 12">
    <name type="scientific">Salicibibacter kimchii</name>
    <dbReference type="NCBI Taxonomy" id="2099786"/>
    <lineage>
        <taxon>Bacteria</taxon>
        <taxon>Bacillati</taxon>
        <taxon>Bacillota</taxon>
        <taxon>Bacilli</taxon>
        <taxon>Bacillales</taxon>
        <taxon>Bacillaceae</taxon>
        <taxon>Salicibibacter</taxon>
    </lineage>
</organism>
<evidence type="ECO:0000256" key="8">
    <source>
        <dbReference type="RuleBase" id="RU000320"/>
    </source>
</evidence>
<keyword evidence="3" id="KW-0813">Transport</keyword>
<evidence type="ECO:0000256" key="1">
    <source>
        <dbReference type="ARBA" id="ARBA00004651"/>
    </source>
</evidence>
<feature type="transmembrane region" description="Helical" evidence="9">
    <location>
        <begin position="6"/>
        <end position="22"/>
    </location>
</feature>
<dbReference type="GO" id="GO:0015297">
    <property type="term" value="F:antiporter activity"/>
    <property type="evidence" value="ECO:0007669"/>
    <property type="project" value="UniProtKB-KW"/>
</dbReference>
<dbReference type="PRINTS" id="PR01437">
    <property type="entry name" value="NUOXDRDTASE4"/>
</dbReference>
<feature type="transmembrane region" description="Helical" evidence="9">
    <location>
        <begin position="300"/>
        <end position="327"/>
    </location>
</feature>
<keyword evidence="12" id="KW-1185">Reference proteome</keyword>
<dbReference type="AlphaFoldDB" id="A0A345C242"/>
<dbReference type="EMBL" id="CP031092">
    <property type="protein sequence ID" value="AXF57273.1"/>
    <property type="molecule type" value="Genomic_DNA"/>
</dbReference>
<comment type="similarity">
    <text evidence="2">Belongs to the CPA3 antiporters (TC 2.A.63) subunit D family.</text>
</comment>
<feature type="transmembrane region" description="Helical" evidence="9">
    <location>
        <begin position="132"/>
        <end position="151"/>
    </location>
</feature>
<proteinExistence type="inferred from homology"/>
<keyword evidence="3" id="KW-0050">Antiport</keyword>
<feature type="transmembrane region" description="Helical" evidence="9">
    <location>
        <begin position="447"/>
        <end position="465"/>
    </location>
</feature>
<evidence type="ECO:0000256" key="5">
    <source>
        <dbReference type="ARBA" id="ARBA00022692"/>
    </source>
</evidence>
<keyword evidence="7 9" id="KW-0472">Membrane</keyword>
<dbReference type="InterPro" id="IPR001750">
    <property type="entry name" value="ND/Mrp_TM"/>
</dbReference>
<dbReference type="OrthoDB" id="9811718at2"/>
<dbReference type="PANTHER" id="PTHR42703:SF1">
    <property type="entry name" value="NA(+)_H(+) ANTIPORTER SUBUNIT D1"/>
    <property type="match status" value="1"/>
</dbReference>
<reference evidence="11 12" key="1">
    <citation type="journal article" date="2018" name="J. Microbiol.">
        <title>Salicibibacter kimchii gen. nov., sp. nov., a moderately halophilic and alkalitolerant bacterium in the family Bacillaceae, isolated from kimchi.</title>
        <authorList>
            <person name="Jang J.Y."/>
            <person name="Oh Y.J."/>
            <person name="Lim S.K."/>
            <person name="Park H.K."/>
            <person name="Lee C."/>
            <person name="Kim J.Y."/>
            <person name="Lee M.A."/>
            <person name="Choi H.J."/>
        </authorList>
    </citation>
    <scope>NUCLEOTIDE SEQUENCE [LARGE SCALE GENOMIC DNA]</scope>
    <source>
        <strain evidence="11 12">NKC1-1</strain>
    </source>
</reference>
<name>A0A345C242_9BACI</name>
<keyword evidence="4" id="KW-1003">Cell membrane</keyword>
<accession>A0A345C242</accession>
<sequence>MNNLVILPLLIPLLTGILLIFFRKQIKVQRYVTTLSLLLLLAVTALLTHQVSIEGPQTLNVGGWEPPFGIVLVADMFAMLLVMATVIVTFCCMLYAFRTVGEEREKHYFYMFVHFMIVGIMGSFLTGDLFNLFVFFEIMLLSSYILISLGGKKDQLRESLKYVLINIVSSMLFIVAIAYLYSITGTLNFADLSVKIAETGQDGLITTVAIFLMLVFAIKAALLMYFWLPGAYVVPPMAISAMFAALLTKVGIYAIFRTFTLIFYHEAVITHELIGWLGVATMILGGIGAVAYWDLRRILAYNVIIAVGFIMIGLAVFTETALAGSIYYLIHDMIVKALLFLLGGVMIGLTGTDQLREMSGMIRNHALLGWMFFLAAFALAGVPPLSGFIGKLLILDGAIDEGFYVMAAVGLITSLMVLYSVMKIFMNGFWGENQLSVEDEKMSTKGLLFPCAILAVLSIGLGVGVEWVNVYALQAAEVLNNPQVYIDAVLQN</sequence>
<dbReference type="NCBIfam" id="NF005818">
    <property type="entry name" value="PRK07691.1"/>
    <property type="match status" value="1"/>
</dbReference>
<keyword evidence="6 9" id="KW-1133">Transmembrane helix</keyword>
<feature type="transmembrane region" description="Helical" evidence="9">
    <location>
        <begin position="274"/>
        <end position="293"/>
    </location>
</feature>
<feature type="transmembrane region" description="Helical" evidence="9">
    <location>
        <begin position="68"/>
        <end position="96"/>
    </location>
</feature>
<evidence type="ECO:0000259" key="10">
    <source>
        <dbReference type="Pfam" id="PF00361"/>
    </source>
</evidence>
<dbReference type="GO" id="GO:0008137">
    <property type="term" value="F:NADH dehydrogenase (ubiquinone) activity"/>
    <property type="evidence" value="ECO:0007669"/>
    <property type="project" value="InterPro"/>
</dbReference>
<protein>
    <submittedName>
        <fullName evidence="11">Na+/H+ antiporter subunit D</fullName>
    </submittedName>
</protein>
<dbReference type="PANTHER" id="PTHR42703">
    <property type="entry name" value="NADH DEHYDROGENASE"/>
    <property type="match status" value="1"/>
</dbReference>
<dbReference type="NCBIfam" id="NF009306">
    <property type="entry name" value="PRK12663.1"/>
    <property type="match status" value="1"/>
</dbReference>
<keyword evidence="5 8" id="KW-0812">Transmembrane</keyword>
<feature type="domain" description="NADH:quinone oxidoreductase/Mrp antiporter transmembrane" evidence="10">
    <location>
        <begin position="127"/>
        <end position="416"/>
    </location>
</feature>
<evidence type="ECO:0000256" key="3">
    <source>
        <dbReference type="ARBA" id="ARBA00022449"/>
    </source>
</evidence>
<dbReference type="RefSeq" id="WP_114374937.1">
    <property type="nucleotide sequence ID" value="NZ_CP031092.1"/>
</dbReference>
<evidence type="ECO:0000256" key="7">
    <source>
        <dbReference type="ARBA" id="ARBA00023136"/>
    </source>
</evidence>
<feature type="transmembrane region" description="Helical" evidence="9">
    <location>
        <begin position="333"/>
        <end position="352"/>
    </location>
</feature>
<dbReference type="GO" id="GO:0005886">
    <property type="term" value="C:plasma membrane"/>
    <property type="evidence" value="ECO:0007669"/>
    <property type="project" value="UniProtKB-SubCell"/>
</dbReference>
<evidence type="ECO:0000256" key="4">
    <source>
        <dbReference type="ARBA" id="ARBA00022475"/>
    </source>
</evidence>
<comment type="subcellular location">
    <subcellularLocation>
        <location evidence="1">Cell membrane</location>
        <topology evidence="1">Multi-pass membrane protein</topology>
    </subcellularLocation>
    <subcellularLocation>
        <location evidence="8">Membrane</location>
        <topology evidence="8">Multi-pass membrane protein</topology>
    </subcellularLocation>
</comment>
<dbReference type="Proteomes" id="UP000252100">
    <property type="component" value="Chromosome"/>
</dbReference>
<dbReference type="KEGG" id="rue:DT065_15540"/>
<evidence type="ECO:0000256" key="2">
    <source>
        <dbReference type="ARBA" id="ARBA00005346"/>
    </source>
</evidence>
<feature type="transmembrane region" description="Helical" evidence="9">
    <location>
        <begin position="240"/>
        <end position="262"/>
    </location>
</feature>
<feature type="transmembrane region" description="Helical" evidence="9">
    <location>
        <begin position="163"/>
        <end position="183"/>
    </location>
</feature>
<feature type="transmembrane region" description="Helical" evidence="9">
    <location>
        <begin position="364"/>
        <end position="382"/>
    </location>
</feature>
<dbReference type="InterPro" id="IPR003918">
    <property type="entry name" value="NADH_UbQ_OxRdtase"/>
</dbReference>
<evidence type="ECO:0000256" key="6">
    <source>
        <dbReference type="ARBA" id="ARBA00022989"/>
    </source>
</evidence>
<dbReference type="GO" id="GO:0042773">
    <property type="term" value="P:ATP synthesis coupled electron transport"/>
    <property type="evidence" value="ECO:0007669"/>
    <property type="project" value="InterPro"/>
</dbReference>